<dbReference type="PANTHER" id="PTHR37810">
    <property type="entry name" value="IMMUNITY PROTEIN SDPI"/>
    <property type="match status" value="1"/>
</dbReference>
<dbReference type="InterPro" id="IPR026272">
    <property type="entry name" value="SdpI"/>
</dbReference>
<evidence type="ECO:0000256" key="1">
    <source>
        <dbReference type="SAM" id="Phobius"/>
    </source>
</evidence>
<evidence type="ECO:0000259" key="2">
    <source>
        <dbReference type="Pfam" id="PF07853"/>
    </source>
</evidence>
<dbReference type="Proteomes" id="UP000230564">
    <property type="component" value="Unassembled WGS sequence"/>
</dbReference>
<feature type="transmembrane region" description="Helical" evidence="1">
    <location>
        <begin position="103"/>
        <end position="123"/>
    </location>
</feature>
<comment type="caution">
    <text evidence="3">The sequence shown here is derived from an EMBL/GenBank/DDBJ whole genome shotgun (WGS) entry which is preliminary data.</text>
</comment>
<dbReference type="PIRSF" id="PIRSF038959">
    <property type="entry name" value="SdpI"/>
    <property type="match status" value="1"/>
</dbReference>
<feature type="transmembrane region" description="Helical" evidence="1">
    <location>
        <begin position="129"/>
        <end position="150"/>
    </location>
</feature>
<accession>A0A2H0NEP0</accession>
<dbReference type="PANTHER" id="PTHR37810:SF5">
    <property type="entry name" value="IMMUNITY PROTEIN SDPI"/>
    <property type="match status" value="1"/>
</dbReference>
<protein>
    <recommendedName>
        <fullName evidence="2">DUF1648 domain-containing protein</fullName>
    </recommendedName>
</protein>
<dbReference type="InterPro" id="IPR025962">
    <property type="entry name" value="SdpI/YhfL"/>
</dbReference>
<feature type="transmembrane region" description="Helical" evidence="1">
    <location>
        <begin position="179"/>
        <end position="197"/>
    </location>
</feature>
<dbReference type="InterPro" id="IPR012867">
    <property type="entry name" value="DUF1648"/>
</dbReference>
<dbReference type="EMBL" id="PCWQ01000002">
    <property type="protein sequence ID" value="PIR07359.1"/>
    <property type="molecule type" value="Genomic_DNA"/>
</dbReference>
<name>A0A2H0NEP0_9BACT</name>
<keyword evidence="1" id="KW-1133">Transmembrane helix</keyword>
<evidence type="ECO:0000313" key="3">
    <source>
        <dbReference type="EMBL" id="PIR07359.1"/>
    </source>
</evidence>
<proteinExistence type="predicted"/>
<dbReference type="AlphaFoldDB" id="A0A2H0NEP0"/>
<keyword evidence="1" id="KW-0812">Transmembrane</keyword>
<feature type="transmembrane region" description="Helical" evidence="1">
    <location>
        <begin position="61"/>
        <end position="82"/>
    </location>
</feature>
<keyword evidence="1" id="KW-0472">Membrane</keyword>
<evidence type="ECO:0000313" key="4">
    <source>
        <dbReference type="Proteomes" id="UP000230564"/>
    </source>
</evidence>
<organism evidence="3 4">
    <name type="scientific">Candidatus Komeilibacteria bacterium CG11_big_fil_rev_8_21_14_0_20_36_20</name>
    <dbReference type="NCBI Taxonomy" id="1974477"/>
    <lineage>
        <taxon>Bacteria</taxon>
        <taxon>Candidatus Komeiliibacteriota</taxon>
    </lineage>
</organism>
<feature type="transmembrane region" description="Helical" evidence="1">
    <location>
        <begin position="21"/>
        <end position="41"/>
    </location>
</feature>
<reference evidence="3 4" key="1">
    <citation type="submission" date="2017-09" db="EMBL/GenBank/DDBJ databases">
        <title>Depth-based differentiation of microbial function through sediment-hosted aquifers and enrichment of novel symbionts in the deep terrestrial subsurface.</title>
        <authorList>
            <person name="Probst A.J."/>
            <person name="Ladd B."/>
            <person name="Jarett J.K."/>
            <person name="Geller-Mcgrath D.E."/>
            <person name="Sieber C.M."/>
            <person name="Emerson J.B."/>
            <person name="Anantharaman K."/>
            <person name="Thomas B.C."/>
            <person name="Malmstrom R."/>
            <person name="Stieglmeier M."/>
            <person name="Klingl A."/>
            <person name="Woyke T."/>
            <person name="Ryan C.M."/>
            <person name="Banfield J.F."/>
        </authorList>
    </citation>
    <scope>NUCLEOTIDE SEQUENCE [LARGE SCALE GENOMIC DNA]</scope>
    <source>
        <strain evidence="3">CG11_big_fil_rev_8_21_14_0_20_36_20</strain>
    </source>
</reference>
<dbReference type="Pfam" id="PF13630">
    <property type="entry name" value="SdpI"/>
    <property type="match status" value="1"/>
</dbReference>
<dbReference type="Pfam" id="PF07853">
    <property type="entry name" value="DUF1648"/>
    <property type="match status" value="1"/>
</dbReference>
<dbReference type="GO" id="GO:0009636">
    <property type="term" value="P:response to toxic substance"/>
    <property type="evidence" value="ECO:0007669"/>
    <property type="project" value="TreeGrafter"/>
</dbReference>
<feature type="transmembrane region" description="Helical" evidence="1">
    <location>
        <begin position="203"/>
        <end position="224"/>
    </location>
</feature>
<sequence length="234" mass="26892">MSKINIYLSIKNISMTQKEKILDLISLVVVLLMALSSWYFYDSLPEKIITHWNISGQPDGWGSRSSMLILIPAVALLTYLLFRFLPKIDPKKRNYSEFMSVYKIFQLVIILFFALIFWAMIMVNSGVNLSIGQIVPFLVGCLFIFLGAYFTKIKPNWFLGIRTPWTLSNDVVWQKTHDFGGKTFILGGILFIISAFLSPSWIGPLFIVIICLLLSSIVYSYFLYRKIGDKNDQK</sequence>
<feature type="domain" description="DUF1648" evidence="2">
    <location>
        <begin position="29"/>
        <end position="75"/>
    </location>
</feature>
<gene>
    <name evidence="3" type="ORF">COV55_00030</name>
</gene>